<dbReference type="GO" id="GO:0031151">
    <property type="term" value="F:histone H3K79 methyltransferase activity"/>
    <property type="evidence" value="ECO:0007669"/>
    <property type="project" value="InterPro"/>
</dbReference>
<dbReference type="Gene3D" id="3.40.50.150">
    <property type="entry name" value="Vaccinia Virus protein VP39"/>
    <property type="match status" value="1"/>
</dbReference>
<organism evidence="2 3">
    <name type="scientific">Effrenium voratum</name>
    <dbReference type="NCBI Taxonomy" id="2562239"/>
    <lineage>
        <taxon>Eukaryota</taxon>
        <taxon>Sar</taxon>
        <taxon>Alveolata</taxon>
        <taxon>Dinophyceae</taxon>
        <taxon>Suessiales</taxon>
        <taxon>Symbiodiniaceae</taxon>
        <taxon>Effrenium</taxon>
    </lineage>
</organism>
<evidence type="ECO:0000313" key="2">
    <source>
        <dbReference type="EMBL" id="CAJ1406831.1"/>
    </source>
</evidence>
<dbReference type="EMBL" id="CAUJNA010003649">
    <property type="protein sequence ID" value="CAJ1406831.1"/>
    <property type="molecule type" value="Genomic_DNA"/>
</dbReference>
<dbReference type="Pfam" id="PF08123">
    <property type="entry name" value="DOT1"/>
    <property type="match status" value="1"/>
</dbReference>
<accession>A0AA36JKP0</accession>
<gene>
    <name evidence="2" type="ORF">EVOR1521_LOCUS28688</name>
</gene>
<evidence type="ECO:0000259" key="1">
    <source>
        <dbReference type="Pfam" id="PF08123"/>
    </source>
</evidence>
<dbReference type="Proteomes" id="UP001178507">
    <property type="component" value="Unassembled WGS sequence"/>
</dbReference>
<dbReference type="AlphaFoldDB" id="A0AA36JKP0"/>
<protein>
    <recommendedName>
        <fullName evidence="1">DOT1 domain-containing protein</fullName>
    </recommendedName>
</protein>
<evidence type="ECO:0000313" key="3">
    <source>
        <dbReference type="Proteomes" id="UP001178507"/>
    </source>
</evidence>
<dbReference type="SUPFAM" id="SSF53335">
    <property type="entry name" value="S-adenosyl-L-methionine-dependent methyltransferases"/>
    <property type="match status" value="1"/>
</dbReference>
<comment type="caution">
    <text evidence="2">The sequence shown here is derived from an EMBL/GenBank/DDBJ whole genome shotgun (WGS) entry which is preliminary data.</text>
</comment>
<feature type="domain" description="DOT1" evidence="1">
    <location>
        <begin position="459"/>
        <end position="568"/>
    </location>
</feature>
<dbReference type="InterPro" id="IPR029063">
    <property type="entry name" value="SAM-dependent_MTases_sf"/>
</dbReference>
<proteinExistence type="predicted"/>
<dbReference type="InterPro" id="IPR025789">
    <property type="entry name" value="DOT1_dom"/>
</dbReference>
<name>A0AA36JKP0_9DINO</name>
<reference evidence="2" key="1">
    <citation type="submission" date="2023-08" db="EMBL/GenBank/DDBJ databases">
        <authorList>
            <person name="Chen Y."/>
            <person name="Shah S."/>
            <person name="Dougan E. K."/>
            <person name="Thang M."/>
            <person name="Chan C."/>
        </authorList>
    </citation>
    <scope>NUCLEOTIDE SEQUENCE</scope>
</reference>
<keyword evidence="3" id="KW-1185">Reference proteome</keyword>
<sequence length="620" mass="68848">MRRRWKVVGGKGSGGLLVREGPELSAKALLQRLATGAVVEEREILSVRGCDRLQFLKLLGPGPKAGWVSVVANGSQLMEPLPPPRPQEEDMSRWLEETRYQEVASVRLILAADCATVGEAVSASLQGRPCRIGPDACPGTGQLAWRDKGEQTGLPLPLPMSEQWREKAFATTDFSEATVWDGSVGNSSMSFSLGLRPLFDKELCEWDAAHHQLNITVFGKVSTNDWYKRNLKPRNYMTSRIEVWEQACAHPAKDFFLEVSSDLIREVVTAAVGVRGYRDLAERFQAQSVYCTCCLRPSGEGRTELLRQLWGGTAVIEASPGPRPAGRPDFDNDPVALMASQILYMLDIETRVWASIQGFPLVDIWRGIRRPFQWAVFSAMSSAASHIFALGSAADSTVEVSELETSLVDELEHILPGHRNATGKKQGQFTEGSVDVLSFAQLLDRVCRRADRTVDIFREFVDLGSGRGHAVLTAHALFPFRKCTGYEIDLEAREAGNIAARAYTQRGIVLRARSSSHPLKMFEASDFLRDLRWLSASLVFVNGVTWPNEMIVKVSKLALDLKPGAIIMLVARRFPADDLNVLEHFDVRGDACFLSFTDKKAVQVWVYQRRHTRSSSNPAD</sequence>